<dbReference type="EMBL" id="CP007139">
    <property type="protein sequence ID" value="AIE84733.1"/>
    <property type="molecule type" value="Genomic_DNA"/>
</dbReference>
<dbReference type="STRING" id="661478.OP10G_1365"/>
<reference evidence="1 2" key="1">
    <citation type="journal article" date="2014" name="PLoS ONE">
        <title>The first complete genome sequence of the class fimbriimonadia in the phylum armatimonadetes.</title>
        <authorList>
            <person name="Hu Z.Y."/>
            <person name="Wang Y.Z."/>
            <person name="Im W.T."/>
            <person name="Wang S.Y."/>
            <person name="Zhao G.P."/>
            <person name="Zheng H.J."/>
            <person name="Quan Z.X."/>
        </authorList>
    </citation>
    <scope>NUCLEOTIDE SEQUENCE [LARGE SCALE GENOMIC DNA]</scope>
    <source>
        <strain evidence="1">Gsoil 348</strain>
    </source>
</reference>
<dbReference type="Proteomes" id="UP000027982">
    <property type="component" value="Chromosome"/>
</dbReference>
<dbReference type="KEGG" id="fgi:OP10G_1365"/>
<dbReference type="RefSeq" id="WP_025226648.1">
    <property type="nucleotide sequence ID" value="NZ_CP007139.1"/>
</dbReference>
<evidence type="ECO:0000313" key="2">
    <source>
        <dbReference type="Proteomes" id="UP000027982"/>
    </source>
</evidence>
<accession>A0A068NMD5</accession>
<sequence length="194" mass="21614">MVPLLALLGFSSPITLEVSIPKEVVSGQPVPVVVRAKNVSNLPLTLVKAIPPNQRIGIEWKTSLVHDGRPVMRDESSPWMAQWILSWRIRADEFFVLQPGECAVIYQDKFSGRYDAEKMPSLKSEASRLVKRPLPGGAYTFKAHFAFHRGAAKSWSGEPNPKFEPEAKRRYSRTWIGSADGEARFAVVPAKASQ</sequence>
<dbReference type="AlphaFoldDB" id="A0A068NMD5"/>
<organism evidence="1 2">
    <name type="scientific">Fimbriimonas ginsengisoli Gsoil 348</name>
    <dbReference type="NCBI Taxonomy" id="661478"/>
    <lineage>
        <taxon>Bacteria</taxon>
        <taxon>Bacillati</taxon>
        <taxon>Armatimonadota</taxon>
        <taxon>Fimbriimonadia</taxon>
        <taxon>Fimbriimonadales</taxon>
        <taxon>Fimbriimonadaceae</taxon>
        <taxon>Fimbriimonas</taxon>
    </lineage>
</organism>
<name>A0A068NMD5_FIMGI</name>
<protein>
    <submittedName>
        <fullName evidence="1">Uncharacterized protein</fullName>
    </submittedName>
</protein>
<keyword evidence="2" id="KW-1185">Reference proteome</keyword>
<proteinExistence type="predicted"/>
<gene>
    <name evidence="1" type="ORF">OP10G_1365</name>
</gene>
<dbReference type="HOGENOM" id="CLU_1400666_0_0_0"/>
<evidence type="ECO:0000313" key="1">
    <source>
        <dbReference type="EMBL" id="AIE84733.1"/>
    </source>
</evidence>